<protein>
    <recommendedName>
        <fullName evidence="2">Ig-like domain-containing protein</fullName>
    </recommendedName>
</protein>
<sequence length="254" mass="29095">MIYTSIITVVANVSLIFRPEVIRLGETLSLICTVAGVDTLNGGLIRQWTKGPELICYNGHPINPNKYTELLKNGNQFELQINNVTESDLRCKYQCRYSFDTQTKGIEISKHNFEYLPPNDTKALMQTNESDGSITIHLHLKKVYPMPNCTVAIEGLRIPFDIVKHHRHDIYYEVYMVYQANNSINCNDNLEVTCQLIDNHPIPVDKEVMCQVKDELMTYTIIWICLSICLSLAVATFLLFCKLRNVHGNEEVHL</sequence>
<keyword evidence="1" id="KW-0812">Transmembrane</keyword>
<evidence type="ECO:0000259" key="2">
    <source>
        <dbReference type="PROSITE" id="PS50835"/>
    </source>
</evidence>
<dbReference type="AlphaFoldDB" id="A0A6J8D0D3"/>
<dbReference type="Gene3D" id="2.60.40.10">
    <property type="entry name" value="Immunoglobulins"/>
    <property type="match status" value="1"/>
</dbReference>
<dbReference type="OrthoDB" id="10279938at2759"/>
<organism evidence="3 4">
    <name type="scientific">Mytilus coruscus</name>
    <name type="common">Sea mussel</name>
    <dbReference type="NCBI Taxonomy" id="42192"/>
    <lineage>
        <taxon>Eukaryota</taxon>
        <taxon>Metazoa</taxon>
        <taxon>Spiralia</taxon>
        <taxon>Lophotrochozoa</taxon>
        <taxon>Mollusca</taxon>
        <taxon>Bivalvia</taxon>
        <taxon>Autobranchia</taxon>
        <taxon>Pteriomorphia</taxon>
        <taxon>Mytilida</taxon>
        <taxon>Mytiloidea</taxon>
        <taxon>Mytilidae</taxon>
        <taxon>Mytilinae</taxon>
        <taxon>Mytilus</taxon>
    </lineage>
</organism>
<keyword evidence="4" id="KW-1185">Reference proteome</keyword>
<evidence type="ECO:0000313" key="3">
    <source>
        <dbReference type="EMBL" id="CAC5400624.1"/>
    </source>
</evidence>
<gene>
    <name evidence="3" type="ORF">MCOR_34789</name>
</gene>
<evidence type="ECO:0000313" key="4">
    <source>
        <dbReference type="Proteomes" id="UP000507470"/>
    </source>
</evidence>
<dbReference type="Proteomes" id="UP000507470">
    <property type="component" value="Unassembled WGS sequence"/>
</dbReference>
<reference evidence="3 4" key="1">
    <citation type="submission" date="2020-06" db="EMBL/GenBank/DDBJ databases">
        <authorList>
            <person name="Li R."/>
            <person name="Bekaert M."/>
        </authorList>
    </citation>
    <scope>NUCLEOTIDE SEQUENCE [LARGE SCALE GENOMIC DNA]</scope>
    <source>
        <strain evidence="4">wild</strain>
    </source>
</reference>
<keyword evidence="1" id="KW-1133">Transmembrane helix</keyword>
<evidence type="ECO:0000256" key="1">
    <source>
        <dbReference type="SAM" id="Phobius"/>
    </source>
</evidence>
<accession>A0A6J8D0D3</accession>
<dbReference type="InterPro" id="IPR007110">
    <property type="entry name" value="Ig-like_dom"/>
</dbReference>
<dbReference type="InterPro" id="IPR013783">
    <property type="entry name" value="Ig-like_fold"/>
</dbReference>
<dbReference type="SUPFAM" id="SSF48726">
    <property type="entry name" value="Immunoglobulin"/>
    <property type="match status" value="1"/>
</dbReference>
<name>A0A6J8D0D3_MYTCO</name>
<keyword evidence="1" id="KW-0472">Membrane</keyword>
<dbReference type="EMBL" id="CACVKT020006265">
    <property type="protein sequence ID" value="CAC5400624.1"/>
    <property type="molecule type" value="Genomic_DNA"/>
</dbReference>
<dbReference type="InterPro" id="IPR036179">
    <property type="entry name" value="Ig-like_dom_sf"/>
</dbReference>
<dbReference type="PROSITE" id="PS50835">
    <property type="entry name" value="IG_LIKE"/>
    <property type="match status" value="1"/>
</dbReference>
<proteinExistence type="predicted"/>
<feature type="transmembrane region" description="Helical" evidence="1">
    <location>
        <begin position="216"/>
        <end position="240"/>
    </location>
</feature>
<feature type="domain" description="Ig-like" evidence="2">
    <location>
        <begin position="11"/>
        <end position="109"/>
    </location>
</feature>